<evidence type="ECO:0000256" key="3">
    <source>
        <dbReference type="ARBA" id="ARBA00022692"/>
    </source>
</evidence>
<evidence type="ECO:0000256" key="1">
    <source>
        <dbReference type="ARBA" id="ARBA00004141"/>
    </source>
</evidence>
<dbReference type="Pfam" id="PF00892">
    <property type="entry name" value="EamA"/>
    <property type="match status" value="2"/>
</dbReference>
<dbReference type="PANTHER" id="PTHR32322:SF2">
    <property type="entry name" value="EAMA DOMAIN-CONTAINING PROTEIN"/>
    <property type="match status" value="1"/>
</dbReference>
<feature type="domain" description="EamA" evidence="8">
    <location>
        <begin position="31"/>
        <end position="156"/>
    </location>
</feature>
<evidence type="ECO:0000256" key="6">
    <source>
        <dbReference type="SAM" id="MobiDB-lite"/>
    </source>
</evidence>
<feature type="transmembrane region" description="Helical" evidence="7">
    <location>
        <begin position="86"/>
        <end position="105"/>
    </location>
</feature>
<dbReference type="InterPro" id="IPR037185">
    <property type="entry name" value="EmrE-like"/>
</dbReference>
<evidence type="ECO:0000256" key="5">
    <source>
        <dbReference type="ARBA" id="ARBA00023136"/>
    </source>
</evidence>
<feature type="compositionally biased region" description="Basic and acidic residues" evidence="6">
    <location>
        <begin position="420"/>
        <end position="437"/>
    </location>
</feature>
<dbReference type="AlphaFoldDB" id="A0A7S0CW87"/>
<keyword evidence="5 7" id="KW-0472">Membrane</keyword>
<evidence type="ECO:0000256" key="4">
    <source>
        <dbReference type="ARBA" id="ARBA00022989"/>
    </source>
</evidence>
<dbReference type="InterPro" id="IPR000620">
    <property type="entry name" value="EamA_dom"/>
</dbReference>
<feature type="transmembrane region" description="Helical" evidence="7">
    <location>
        <begin position="241"/>
        <end position="260"/>
    </location>
</feature>
<dbReference type="EMBL" id="HBEN01004796">
    <property type="protein sequence ID" value="CAD8436019.1"/>
    <property type="molecule type" value="Transcribed_RNA"/>
</dbReference>
<gene>
    <name evidence="9" type="ORF">MSP1401_LOCUS3907</name>
</gene>
<feature type="transmembrane region" description="Helical" evidence="7">
    <location>
        <begin position="306"/>
        <end position="326"/>
    </location>
</feature>
<evidence type="ECO:0000259" key="8">
    <source>
        <dbReference type="Pfam" id="PF00892"/>
    </source>
</evidence>
<dbReference type="InterPro" id="IPR050638">
    <property type="entry name" value="AA-Vitamin_Transporters"/>
</dbReference>
<organism evidence="9">
    <name type="scientific">Micromonas pusilla</name>
    <name type="common">Picoplanktonic green alga</name>
    <name type="synonym">Chromulina pusilla</name>
    <dbReference type="NCBI Taxonomy" id="38833"/>
    <lineage>
        <taxon>Eukaryota</taxon>
        <taxon>Viridiplantae</taxon>
        <taxon>Chlorophyta</taxon>
        <taxon>Mamiellophyceae</taxon>
        <taxon>Mamiellales</taxon>
        <taxon>Mamiellaceae</taxon>
        <taxon>Micromonas</taxon>
    </lineage>
</organism>
<feature type="transmembrane region" description="Helical" evidence="7">
    <location>
        <begin position="51"/>
        <end position="74"/>
    </location>
</feature>
<evidence type="ECO:0000256" key="2">
    <source>
        <dbReference type="ARBA" id="ARBA00007635"/>
    </source>
</evidence>
<reference evidence="9" key="1">
    <citation type="submission" date="2021-01" db="EMBL/GenBank/DDBJ databases">
        <authorList>
            <person name="Corre E."/>
            <person name="Pelletier E."/>
            <person name="Niang G."/>
            <person name="Scheremetjew M."/>
            <person name="Finn R."/>
            <person name="Kale V."/>
            <person name="Holt S."/>
            <person name="Cochrane G."/>
            <person name="Meng A."/>
            <person name="Brown T."/>
            <person name="Cohen L."/>
        </authorList>
    </citation>
    <scope>NUCLEOTIDE SEQUENCE</scope>
    <source>
        <strain evidence="9">CCAC1681</strain>
    </source>
</reference>
<feature type="domain" description="EamA" evidence="8">
    <location>
        <begin position="237"/>
        <end position="349"/>
    </location>
</feature>
<dbReference type="GO" id="GO:0016020">
    <property type="term" value="C:membrane"/>
    <property type="evidence" value="ECO:0007669"/>
    <property type="project" value="UniProtKB-SubCell"/>
</dbReference>
<feature type="transmembrane region" description="Helical" evidence="7">
    <location>
        <begin position="172"/>
        <end position="192"/>
    </location>
</feature>
<comment type="subcellular location">
    <subcellularLocation>
        <location evidence="1">Membrane</location>
        <topology evidence="1">Multi-pass membrane protein</topology>
    </subcellularLocation>
</comment>
<keyword evidence="3 7" id="KW-0812">Transmembrane</keyword>
<name>A0A7S0CW87_MICPS</name>
<feature type="region of interest" description="Disordered" evidence="6">
    <location>
        <begin position="398"/>
        <end position="437"/>
    </location>
</feature>
<protein>
    <recommendedName>
        <fullName evidence="8">EamA domain-containing protein</fullName>
    </recommendedName>
</protein>
<keyword evidence="4 7" id="KW-1133">Transmembrane helix</keyword>
<comment type="similarity">
    <text evidence="2">Belongs to the drug/metabolite transporter (DMT) superfamily. Plant drug/metabolite exporter (P-DME) (TC 2.A.7.4) family.</text>
</comment>
<dbReference type="PANTHER" id="PTHR32322">
    <property type="entry name" value="INNER MEMBRANE TRANSPORTER"/>
    <property type="match status" value="1"/>
</dbReference>
<sequence>MGEDGADGIGCVAAARRQYVTPSPVTSHSAMVLVQALFAGMHITASPALEYIPPVAFCALRLILALPFLGYLAHREGGRWFRGWEWFWPAPMGAAIGTAYVLIFVCNQRSGPNVTAMVQPAMPICTTLLSAALGLEKVSVGKAVGLAVATVGTATTLRVLEIEQGASLLDAVLLLTQANAYAVYVVLLTLALKSLDAQLRADLLKKKKEKEKETELVRERSDDVRSSVASSKKVAAPPGPMRFLFAATVVAEVGVAAIAAEDLVENIEWASLPPVAWGAVLYAGLASSCLAHGLNSWAISKVQGILPTVYSGVQVVFTVLFAYAFLGHPVGWDRAAGSAVTVFGVYLVSRAKFHEQHRKTSEEDDASVSDDASEMHLRVRRTSVDHIAVAVELGPAENKGVSRRNSTGLPPVASASELEAAARAEEEQEAHRARSLV</sequence>
<dbReference type="SUPFAM" id="SSF103481">
    <property type="entry name" value="Multidrug resistance efflux transporter EmrE"/>
    <property type="match status" value="2"/>
</dbReference>
<dbReference type="Gene3D" id="1.10.3730.20">
    <property type="match status" value="1"/>
</dbReference>
<accession>A0A7S0CW87</accession>
<feature type="transmembrane region" description="Helical" evidence="7">
    <location>
        <begin position="275"/>
        <end position="294"/>
    </location>
</feature>
<feature type="transmembrane region" description="Helical" evidence="7">
    <location>
        <begin position="332"/>
        <end position="349"/>
    </location>
</feature>
<evidence type="ECO:0000313" key="9">
    <source>
        <dbReference type="EMBL" id="CAD8436019.1"/>
    </source>
</evidence>
<evidence type="ECO:0000256" key="7">
    <source>
        <dbReference type="SAM" id="Phobius"/>
    </source>
</evidence>
<proteinExistence type="inferred from homology"/>